<dbReference type="Proteomes" id="UP000257039">
    <property type="component" value="Unassembled WGS sequence"/>
</dbReference>
<evidence type="ECO:0000313" key="2">
    <source>
        <dbReference type="EMBL" id="RDH42615.1"/>
    </source>
</evidence>
<dbReference type="AlphaFoldDB" id="A0A4P9VHG7"/>
<feature type="transmembrane region" description="Helical" evidence="1">
    <location>
        <begin position="28"/>
        <end position="47"/>
    </location>
</feature>
<comment type="caution">
    <text evidence="2">The sequence shown here is derived from an EMBL/GenBank/DDBJ whole genome shotgun (WGS) entry which is preliminary data.</text>
</comment>
<keyword evidence="3" id="KW-1185">Reference proteome</keyword>
<keyword evidence="1" id="KW-0812">Transmembrane</keyword>
<protein>
    <submittedName>
        <fullName evidence="2">Uncharacterized protein</fullName>
    </submittedName>
</protein>
<gene>
    <name evidence="2" type="ORF">B9G39_03670</name>
</gene>
<sequence>MNKLSLPFSKIITYHHVRQFFLLPGRCWYLALICTLAFILIVLLALWGSHRDWLSSWYQPSLEELQDDYLTAHVYWVNCEARASIAFEMRGPKAAEQITQQPKCIMARQTTLQPQG</sequence>
<evidence type="ECO:0000313" key="3">
    <source>
        <dbReference type="Proteomes" id="UP000257039"/>
    </source>
</evidence>
<reference evidence="2 3" key="1">
    <citation type="submission" date="2017-04" db="EMBL/GenBank/DDBJ databases">
        <title>Draft genome sequence of Zooshikella ganghwensis VG4 isolated from Red Sea sediments.</title>
        <authorList>
            <person name="Rehman Z."/>
            <person name="Alam I."/>
            <person name="Kamau A."/>
            <person name="Bajic V."/>
            <person name="Leiknes T."/>
        </authorList>
    </citation>
    <scope>NUCLEOTIDE SEQUENCE [LARGE SCALE GENOMIC DNA]</scope>
    <source>
        <strain evidence="2 3">VG4</strain>
    </source>
</reference>
<proteinExistence type="predicted"/>
<dbReference type="RefSeq" id="WP_094786095.1">
    <property type="nucleotide sequence ID" value="NZ_NDXW01000001.1"/>
</dbReference>
<organism evidence="2 3">
    <name type="scientific">Zooshikella ganghwensis</name>
    <dbReference type="NCBI Taxonomy" id="202772"/>
    <lineage>
        <taxon>Bacteria</taxon>
        <taxon>Pseudomonadati</taxon>
        <taxon>Pseudomonadota</taxon>
        <taxon>Gammaproteobacteria</taxon>
        <taxon>Oceanospirillales</taxon>
        <taxon>Zooshikellaceae</taxon>
        <taxon>Zooshikella</taxon>
    </lineage>
</organism>
<name>A0A4P9VHG7_9GAMM</name>
<accession>A0A4P9VHG7</accession>
<keyword evidence="1" id="KW-0472">Membrane</keyword>
<keyword evidence="1" id="KW-1133">Transmembrane helix</keyword>
<dbReference type="EMBL" id="NDXW01000001">
    <property type="protein sequence ID" value="RDH42615.1"/>
    <property type="molecule type" value="Genomic_DNA"/>
</dbReference>
<evidence type="ECO:0000256" key="1">
    <source>
        <dbReference type="SAM" id="Phobius"/>
    </source>
</evidence>